<evidence type="ECO:0000313" key="2">
    <source>
        <dbReference type="EMBL" id="KAE9586996.1"/>
    </source>
</evidence>
<dbReference type="OrthoDB" id="769720at2759"/>
<dbReference type="PANTHER" id="PTHR37252:SF3">
    <property type="entry name" value="POLYADENYLATE-BINDING PROTEIN-INTERACTING PROTEIN 6"/>
    <property type="match status" value="1"/>
</dbReference>
<dbReference type="SUPFAM" id="SSF46934">
    <property type="entry name" value="UBA-like"/>
    <property type="match status" value="1"/>
</dbReference>
<proteinExistence type="predicted"/>
<feature type="region of interest" description="Disordered" evidence="1">
    <location>
        <begin position="148"/>
        <end position="176"/>
    </location>
</feature>
<dbReference type="InterPro" id="IPR003892">
    <property type="entry name" value="CUE"/>
</dbReference>
<protein>
    <submittedName>
        <fullName evidence="2">Uncharacterized protein</fullName>
    </submittedName>
</protein>
<dbReference type="PANTHER" id="PTHR37252">
    <property type="entry name" value="POLYADENYLATE-BINDING PROTEIN-INTERACTING PROTEIN 6"/>
    <property type="match status" value="1"/>
</dbReference>
<gene>
    <name evidence="2" type="ORF">Lalb_Chr23g0269031</name>
</gene>
<sequence length="176" mass="19025">MSSLNPYAASYVPLSKKEPYGVTFGTEKGFENHDGRNLFDSSTSASNNMPGDFQPASNSYGSSSQNAAPFTDDLFTDEDHRDLDIEFLKMTFPDISEQSLRDVYMLNEDDLDAAIDMLNQLEFDDGVDSSGSLPETLDIGDVSEPVLSADSALSKQKNVAAEASTSSNPSTPNKLS</sequence>
<dbReference type="InterPro" id="IPR038981">
    <property type="entry name" value="CID5/CID6"/>
</dbReference>
<name>A0A6A5LV00_LUPAL</name>
<accession>A0A6A5LV00</accession>
<dbReference type="PROSITE" id="PS51140">
    <property type="entry name" value="CUE"/>
    <property type="match status" value="1"/>
</dbReference>
<dbReference type="Gene3D" id="1.10.8.10">
    <property type="entry name" value="DNA helicase RuvA subunit, C-terminal domain"/>
    <property type="match status" value="1"/>
</dbReference>
<dbReference type="GO" id="GO:0043130">
    <property type="term" value="F:ubiquitin binding"/>
    <property type="evidence" value="ECO:0007669"/>
    <property type="project" value="InterPro"/>
</dbReference>
<keyword evidence="3" id="KW-1185">Reference proteome</keyword>
<feature type="compositionally biased region" description="Basic and acidic residues" evidence="1">
    <location>
        <begin position="28"/>
        <end position="37"/>
    </location>
</feature>
<organism evidence="2 3">
    <name type="scientific">Lupinus albus</name>
    <name type="common">White lupine</name>
    <name type="synonym">Lupinus termis</name>
    <dbReference type="NCBI Taxonomy" id="3870"/>
    <lineage>
        <taxon>Eukaryota</taxon>
        <taxon>Viridiplantae</taxon>
        <taxon>Streptophyta</taxon>
        <taxon>Embryophyta</taxon>
        <taxon>Tracheophyta</taxon>
        <taxon>Spermatophyta</taxon>
        <taxon>Magnoliopsida</taxon>
        <taxon>eudicotyledons</taxon>
        <taxon>Gunneridae</taxon>
        <taxon>Pentapetalae</taxon>
        <taxon>rosids</taxon>
        <taxon>fabids</taxon>
        <taxon>Fabales</taxon>
        <taxon>Fabaceae</taxon>
        <taxon>Papilionoideae</taxon>
        <taxon>50 kb inversion clade</taxon>
        <taxon>genistoids sensu lato</taxon>
        <taxon>core genistoids</taxon>
        <taxon>Genisteae</taxon>
        <taxon>Lupinus</taxon>
    </lineage>
</organism>
<dbReference type="EMBL" id="WOCE01000023">
    <property type="protein sequence ID" value="KAE9586996.1"/>
    <property type="molecule type" value="Genomic_DNA"/>
</dbReference>
<reference evidence="3" key="1">
    <citation type="journal article" date="2020" name="Nat. Commun.">
        <title>Genome sequence of the cluster root forming white lupin.</title>
        <authorList>
            <person name="Hufnagel B."/>
            <person name="Marques A."/>
            <person name="Soriano A."/>
            <person name="Marques L."/>
            <person name="Divol F."/>
            <person name="Doumas P."/>
            <person name="Sallet E."/>
            <person name="Mancinotti D."/>
            <person name="Carrere S."/>
            <person name="Marande W."/>
            <person name="Arribat S."/>
            <person name="Keller J."/>
            <person name="Huneau C."/>
            <person name="Blein T."/>
            <person name="Aime D."/>
            <person name="Laguerre M."/>
            <person name="Taylor J."/>
            <person name="Schubert V."/>
            <person name="Nelson M."/>
            <person name="Geu-Flores F."/>
            <person name="Crespi M."/>
            <person name="Gallardo-Guerrero K."/>
            <person name="Delaux P.-M."/>
            <person name="Salse J."/>
            <person name="Berges H."/>
            <person name="Guyot R."/>
            <person name="Gouzy J."/>
            <person name="Peret B."/>
        </authorList>
    </citation>
    <scope>NUCLEOTIDE SEQUENCE [LARGE SCALE GENOMIC DNA]</scope>
    <source>
        <strain evidence="3">cv. Amiga</strain>
    </source>
</reference>
<feature type="region of interest" description="Disordered" evidence="1">
    <location>
        <begin position="27"/>
        <end position="68"/>
    </location>
</feature>
<feature type="compositionally biased region" description="Polar residues" evidence="1">
    <location>
        <begin position="151"/>
        <end position="176"/>
    </location>
</feature>
<evidence type="ECO:0000313" key="3">
    <source>
        <dbReference type="Proteomes" id="UP000447434"/>
    </source>
</evidence>
<comment type="caution">
    <text evidence="2">The sequence shown here is derived from an EMBL/GenBank/DDBJ whole genome shotgun (WGS) entry which is preliminary data.</text>
</comment>
<evidence type="ECO:0000256" key="1">
    <source>
        <dbReference type="SAM" id="MobiDB-lite"/>
    </source>
</evidence>
<feature type="compositionally biased region" description="Polar residues" evidence="1">
    <location>
        <begin position="39"/>
        <end position="68"/>
    </location>
</feature>
<dbReference type="InterPro" id="IPR009060">
    <property type="entry name" value="UBA-like_sf"/>
</dbReference>
<dbReference type="AlphaFoldDB" id="A0A6A5LV00"/>
<dbReference type="Proteomes" id="UP000447434">
    <property type="component" value="Chromosome 23"/>
</dbReference>